<dbReference type="Pfam" id="PF00281">
    <property type="entry name" value="Ribosomal_L5"/>
    <property type="match status" value="1"/>
</dbReference>
<reference evidence="6 7" key="1">
    <citation type="journal article" date="2019" name="Mol. Biol. Evol.">
        <title>Blast fungal genomes show frequent chromosomal changes, gene gains and losses, and effector gene turnover.</title>
        <authorList>
            <person name="Gomez Luciano L.B."/>
            <person name="Jason Tsai I."/>
            <person name="Chuma I."/>
            <person name="Tosa Y."/>
            <person name="Chen Y.H."/>
            <person name="Li J.Y."/>
            <person name="Li M.Y."/>
            <person name="Jade Lu M.Y."/>
            <person name="Nakayashiki H."/>
            <person name="Li W.H."/>
        </authorList>
    </citation>
    <scope>NUCLEOTIDE SEQUENCE [LARGE SCALE GENOMIC DNA]</scope>
    <source>
        <strain evidence="6">MZ5-1-6</strain>
    </source>
</reference>
<dbReference type="InterPro" id="IPR031310">
    <property type="entry name" value="Ribosomal_uL5_N"/>
</dbReference>
<evidence type="ECO:0000313" key="6">
    <source>
        <dbReference type="EMBL" id="QBZ64755.1"/>
    </source>
</evidence>
<evidence type="ECO:0000259" key="4">
    <source>
        <dbReference type="Pfam" id="PF00281"/>
    </source>
</evidence>
<dbReference type="SUPFAM" id="SSF55282">
    <property type="entry name" value="RL5-like"/>
    <property type="match status" value="1"/>
</dbReference>
<protein>
    <recommendedName>
        <fullName evidence="8">54S ribosomal protein L7</fullName>
    </recommendedName>
</protein>
<evidence type="ECO:0000256" key="2">
    <source>
        <dbReference type="ARBA" id="ARBA00022980"/>
    </source>
</evidence>
<dbReference type="GO" id="GO:0005840">
    <property type="term" value="C:ribosome"/>
    <property type="evidence" value="ECO:0007669"/>
    <property type="project" value="UniProtKB-KW"/>
</dbReference>
<dbReference type="GO" id="GO:0006412">
    <property type="term" value="P:translation"/>
    <property type="evidence" value="ECO:0007669"/>
    <property type="project" value="InterPro"/>
</dbReference>
<dbReference type="PANTHER" id="PTHR11994">
    <property type="entry name" value="60S RIBOSOMAL PROTEIN L11-RELATED"/>
    <property type="match status" value="1"/>
</dbReference>
<feature type="domain" description="Large ribosomal subunit protein uL5 C-terminal" evidence="5">
    <location>
        <begin position="257"/>
        <end position="354"/>
    </location>
</feature>
<comment type="similarity">
    <text evidence="1">Belongs to the universal ribosomal protein uL5 family.</text>
</comment>
<gene>
    <name evidence="6" type="ORF">PoMZ_06454</name>
</gene>
<evidence type="ECO:0000313" key="7">
    <source>
        <dbReference type="Proteomes" id="UP000294847"/>
    </source>
</evidence>
<dbReference type="InterPro" id="IPR031309">
    <property type="entry name" value="Ribosomal_uL5_C"/>
</dbReference>
<name>A0A4P7NQT5_PYROR</name>
<dbReference type="GO" id="GO:1990904">
    <property type="term" value="C:ribonucleoprotein complex"/>
    <property type="evidence" value="ECO:0007669"/>
    <property type="project" value="UniProtKB-KW"/>
</dbReference>
<evidence type="ECO:0000256" key="3">
    <source>
        <dbReference type="ARBA" id="ARBA00023274"/>
    </source>
</evidence>
<evidence type="ECO:0000256" key="1">
    <source>
        <dbReference type="ARBA" id="ARBA00008553"/>
    </source>
</evidence>
<organism evidence="6 7">
    <name type="scientific">Pyricularia oryzae</name>
    <name type="common">Rice blast fungus</name>
    <name type="synonym">Magnaporthe oryzae</name>
    <dbReference type="NCBI Taxonomy" id="318829"/>
    <lineage>
        <taxon>Eukaryota</taxon>
        <taxon>Fungi</taxon>
        <taxon>Dikarya</taxon>
        <taxon>Ascomycota</taxon>
        <taxon>Pezizomycotina</taxon>
        <taxon>Sordariomycetes</taxon>
        <taxon>Sordariomycetidae</taxon>
        <taxon>Magnaporthales</taxon>
        <taxon>Pyriculariaceae</taxon>
        <taxon>Pyricularia</taxon>
    </lineage>
</organism>
<dbReference type="VEuPathDB" id="FungiDB:M_BR32_EuGene_00071071"/>
<dbReference type="Proteomes" id="UP000294847">
    <property type="component" value="Chromosome 6"/>
</dbReference>
<dbReference type="OMA" id="HITIHTT"/>
<sequence>MSGLREVSRCIRQLPKTPLTRPAAPQTILRRCASSQAAAAQVGTAAPAVRAELDDLEQRSSQSEAKFGEDYKQRAPWVGLKDRNALPGGRYHYFPPKYDRGPLHPLQVPRQSDPTARDFVPGPFNNPRLRQTYESTIMSDYLTLAYNHIPPGEYTKPVDKSQFRKWEGDNPYFENRPLRPPRGSARYRIAEHDISFANVPEITQITLACHVPESNANPLYLFTARTMLQTITGVVPEVTKYKNANAGFGLQKGKASGAKVTLKGNQAYEWLDKCIHIVMPQIKEWPGVKGSTGDNKGNIAWGFEPKDMVLFPEIESNISTFPPKMLPGCRVFITTSARSTRHARLLLQSLGIPFYGALA</sequence>
<evidence type="ECO:0008006" key="8">
    <source>
        <dbReference type="Google" id="ProtNLM"/>
    </source>
</evidence>
<evidence type="ECO:0000259" key="5">
    <source>
        <dbReference type="Pfam" id="PF00673"/>
    </source>
</evidence>
<proteinExistence type="inferred from homology"/>
<dbReference type="InterPro" id="IPR002132">
    <property type="entry name" value="Ribosomal_uL5"/>
</dbReference>
<dbReference type="EMBL" id="CP034209">
    <property type="protein sequence ID" value="QBZ64755.1"/>
    <property type="molecule type" value="Genomic_DNA"/>
</dbReference>
<dbReference type="SMR" id="A0A4P7NQT5"/>
<accession>A0A4P7NQT5</accession>
<keyword evidence="3" id="KW-0687">Ribonucleoprotein</keyword>
<dbReference type="AlphaFoldDB" id="A0A4P7NQT5"/>
<keyword evidence="2" id="KW-0689">Ribosomal protein</keyword>
<feature type="domain" description="Large ribosomal subunit protein uL5 N-terminal" evidence="4">
    <location>
        <begin position="198"/>
        <end position="250"/>
    </location>
</feature>
<dbReference type="Gene3D" id="3.30.1440.10">
    <property type="match status" value="1"/>
</dbReference>
<dbReference type="Pfam" id="PF00673">
    <property type="entry name" value="Ribosomal_L5_C"/>
    <property type="match status" value="1"/>
</dbReference>
<dbReference type="GO" id="GO:0003735">
    <property type="term" value="F:structural constituent of ribosome"/>
    <property type="evidence" value="ECO:0007669"/>
    <property type="project" value="InterPro"/>
</dbReference>
<dbReference type="InterPro" id="IPR022803">
    <property type="entry name" value="Ribosomal_uL5_dom_sf"/>
</dbReference>